<sequence>MFVCFLLGSTVAYNIVMVIYRLHFHKLSRFPGPRLAAATGLYEIYFSAWGPGIFEYEIDNMHRKFGTPSGIYGKVLESDLFLGPVVRITPDEVHIQEPFGTSSYSDGWIKGTRELESGHYQERSTHSFQYRRPSISRARSLLRVEVNLAINALIEKHQVLKMFSSRFGLFLISWSKKTVQPVGGSNIEDGDTRSKFAPTL</sequence>
<dbReference type="HOGENOM" id="CLU_1635954_0_0_1"/>
<dbReference type="PhylomeDB" id="A0A0A2KB22"/>
<dbReference type="OMA" id="EIDNMHR"/>
<keyword evidence="2" id="KW-0472">Membrane</keyword>
<protein>
    <submittedName>
        <fullName evidence="3">Cytochrome P450</fullName>
    </submittedName>
</protein>
<keyword evidence="4" id="KW-1185">Reference proteome</keyword>
<dbReference type="EMBL" id="JQGA01001606">
    <property type="protein sequence ID" value="KGO64098.1"/>
    <property type="molecule type" value="Genomic_DNA"/>
</dbReference>
<comment type="caution">
    <text evidence="3">The sequence shown here is derived from an EMBL/GenBank/DDBJ whole genome shotgun (WGS) entry which is preliminary data.</text>
</comment>
<proteinExistence type="predicted"/>
<reference evidence="3 4" key="1">
    <citation type="journal article" date="2015" name="Mol. Plant Microbe Interact.">
        <title>Genome, transcriptome, and functional analyses of Penicillium expansum provide new insights into secondary metabolism and pathogenicity.</title>
        <authorList>
            <person name="Ballester A.R."/>
            <person name="Marcet-Houben M."/>
            <person name="Levin E."/>
            <person name="Sela N."/>
            <person name="Selma-Lazaro C."/>
            <person name="Carmona L."/>
            <person name="Wisniewski M."/>
            <person name="Droby S."/>
            <person name="Gonzalez-Candelas L."/>
            <person name="Gabaldon T."/>
        </authorList>
    </citation>
    <scope>NUCLEOTIDE SEQUENCE [LARGE SCALE GENOMIC DNA]</scope>
    <source>
        <strain evidence="3 4">PHI-1</strain>
    </source>
</reference>
<feature type="transmembrane region" description="Helical" evidence="2">
    <location>
        <begin position="6"/>
        <end position="24"/>
    </location>
</feature>
<keyword evidence="2" id="KW-0812">Transmembrane</keyword>
<dbReference type="STRING" id="40296.A0A0A2KB22"/>
<organism evidence="3 4">
    <name type="scientific">Penicillium italicum</name>
    <name type="common">Blue mold</name>
    <dbReference type="NCBI Taxonomy" id="40296"/>
    <lineage>
        <taxon>Eukaryota</taxon>
        <taxon>Fungi</taxon>
        <taxon>Dikarya</taxon>
        <taxon>Ascomycota</taxon>
        <taxon>Pezizomycotina</taxon>
        <taxon>Eurotiomycetes</taxon>
        <taxon>Eurotiomycetidae</taxon>
        <taxon>Eurotiales</taxon>
        <taxon>Aspergillaceae</taxon>
        <taxon>Penicillium</taxon>
    </lineage>
</organism>
<dbReference type="Proteomes" id="UP000030104">
    <property type="component" value="Unassembled WGS sequence"/>
</dbReference>
<evidence type="ECO:0000256" key="1">
    <source>
        <dbReference type="SAM" id="MobiDB-lite"/>
    </source>
</evidence>
<keyword evidence="2" id="KW-1133">Transmembrane helix</keyword>
<gene>
    <name evidence="3" type="ORF">PITC_087660</name>
</gene>
<accession>A0A0A2KB22</accession>
<evidence type="ECO:0000313" key="3">
    <source>
        <dbReference type="EMBL" id="KGO64098.1"/>
    </source>
</evidence>
<feature type="region of interest" description="Disordered" evidence="1">
    <location>
        <begin position="181"/>
        <end position="200"/>
    </location>
</feature>
<evidence type="ECO:0000313" key="4">
    <source>
        <dbReference type="Proteomes" id="UP000030104"/>
    </source>
</evidence>
<evidence type="ECO:0000256" key="2">
    <source>
        <dbReference type="SAM" id="Phobius"/>
    </source>
</evidence>
<dbReference type="OrthoDB" id="3945418at2759"/>
<dbReference type="AlphaFoldDB" id="A0A0A2KB22"/>
<name>A0A0A2KB22_PENIT</name>